<organism evidence="3 4">
    <name type="scientific">Kinneretia aquatilis</name>
    <dbReference type="NCBI Taxonomy" id="2070761"/>
    <lineage>
        <taxon>Bacteria</taxon>
        <taxon>Pseudomonadati</taxon>
        <taxon>Pseudomonadota</taxon>
        <taxon>Betaproteobacteria</taxon>
        <taxon>Burkholderiales</taxon>
        <taxon>Sphaerotilaceae</taxon>
        <taxon>Roseateles</taxon>
    </lineage>
</organism>
<keyword evidence="2" id="KW-0342">GTP-binding</keyword>
<dbReference type="EMBL" id="POSP01000003">
    <property type="protein sequence ID" value="PND36791.1"/>
    <property type="molecule type" value="Genomic_DNA"/>
</dbReference>
<evidence type="ECO:0000256" key="2">
    <source>
        <dbReference type="ARBA" id="ARBA00023134"/>
    </source>
</evidence>
<dbReference type="Proteomes" id="UP000235916">
    <property type="component" value="Unassembled WGS sequence"/>
</dbReference>
<name>A0A2N8KTL4_9BURK</name>
<dbReference type="InterPro" id="IPR009001">
    <property type="entry name" value="Transl_elong_EF1A/Init_IF2_C"/>
</dbReference>
<evidence type="ECO:0000313" key="4">
    <source>
        <dbReference type="Proteomes" id="UP000235916"/>
    </source>
</evidence>
<keyword evidence="4" id="KW-1185">Reference proteome</keyword>
<sequence length="119" mass="13449">MNRPFDFEGLFTLSASHGVVTSGYQPQHALHENYQSSGRHTYPDHGLVRPGEMARVEVHLISPEVYPHCLWEGRVLDVLEGSRQVGTLEITRIATEGLLVAPESYKQLWEEPAELRGRL</sequence>
<dbReference type="RefSeq" id="WP_102766713.1">
    <property type="nucleotide sequence ID" value="NZ_POSP01000003.1"/>
</dbReference>
<dbReference type="Gene3D" id="2.40.30.10">
    <property type="entry name" value="Translation factors"/>
    <property type="match status" value="1"/>
</dbReference>
<gene>
    <name evidence="3" type="ORF">C1O66_04060</name>
</gene>
<accession>A0A2N8KTL4</accession>
<evidence type="ECO:0000256" key="1">
    <source>
        <dbReference type="ARBA" id="ARBA00022741"/>
    </source>
</evidence>
<dbReference type="GO" id="GO:0005525">
    <property type="term" value="F:GTP binding"/>
    <property type="evidence" value="ECO:0007669"/>
    <property type="project" value="UniProtKB-KW"/>
</dbReference>
<evidence type="ECO:0000313" key="3">
    <source>
        <dbReference type="EMBL" id="PND36791.1"/>
    </source>
</evidence>
<protein>
    <submittedName>
        <fullName evidence="3">Uncharacterized protein</fullName>
    </submittedName>
</protein>
<dbReference type="OrthoDB" id="9803139at2"/>
<comment type="caution">
    <text evidence="3">The sequence shown here is derived from an EMBL/GenBank/DDBJ whole genome shotgun (WGS) entry which is preliminary data.</text>
</comment>
<proteinExistence type="predicted"/>
<dbReference type="SUPFAM" id="SSF50465">
    <property type="entry name" value="EF-Tu/eEF-1alpha/eIF2-gamma C-terminal domain"/>
    <property type="match status" value="1"/>
</dbReference>
<keyword evidence="1" id="KW-0547">Nucleotide-binding</keyword>
<dbReference type="AlphaFoldDB" id="A0A2N8KTL4"/>
<reference evidence="3 4" key="1">
    <citation type="submission" date="2018-01" db="EMBL/GenBank/DDBJ databases">
        <title>Draft genome sequence of Paucibacter aquatile CR182 isolated from freshwater of the Nakdong River.</title>
        <authorList>
            <person name="Choi A."/>
            <person name="Chung E.J."/>
        </authorList>
    </citation>
    <scope>NUCLEOTIDE SEQUENCE [LARGE SCALE GENOMIC DNA]</scope>
    <source>
        <strain evidence="3 4">CR182</strain>
    </source>
</reference>